<organism evidence="2 3">
    <name type="scientific">Nocardiopsis terrae</name>
    <dbReference type="NCBI Taxonomy" id="372655"/>
    <lineage>
        <taxon>Bacteria</taxon>
        <taxon>Bacillati</taxon>
        <taxon>Actinomycetota</taxon>
        <taxon>Actinomycetes</taxon>
        <taxon>Streptosporangiales</taxon>
        <taxon>Nocardiopsidaceae</taxon>
        <taxon>Nocardiopsis</taxon>
    </lineage>
</organism>
<reference evidence="2 3" key="1">
    <citation type="submission" date="2020-10" db="EMBL/GenBank/DDBJ databases">
        <title>Sequencing the genomes of 1000 actinobacteria strains.</title>
        <authorList>
            <person name="Klenk H.-P."/>
        </authorList>
    </citation>
    <scope>NUCLEOTIDE SEQUENCE [LARGE SCALE GENOMIC DNA]</scope>
    <source>
        <strain evidence="2 3">DSM 45157</strain>
    </source>
</reference>
<comment type="caution">
    <text evidence="2">The sequence shown here is derived from an EMBL/GenBank/DDBJ whole genome shotgun (WGS) entry which is preliminary data.</text>
</comment>
<keyword evidence="3" id="KW-1185">Reference proteome</keyword>
<dbReference type="Proteomes" id="UP000598217">
    <property type="component" value="Unassembled WGS sequence"/>
</dbReference>
<feature type="region of interest" description="Disordered" evidence="1">
    <location>
        <begin position="1"/>
        <end position="85"/>
    </location>
</feature>
<name>A0ABR9HB96_9ACTN</name>
<proteinExistence type="predicted"/>
<feature type="compositionally biased region" description="Gly residues" evidence="1">
    <location>
        <begin position="1"/>
        <end position="11"/>
    </location>
</feature>
<protein>
    <submittedName>
        <fullName evidence="2">Uncharacterized protein</fullName>
    </submittedName>
</protein>
<evidence type="ECO:0000313" key="3">
    <source>
        <dbReference type="Proteomes" id="UP000598217"/>
    </source>
</evidence>
<dbReference type="EMBL" id="JADBDY010000001">
    <property type="protein sequence ID" value="MBE1456297.1"/>
    <property type="molecule type" value="Genomic_DNA"/>
</dbReference>
<gene>
    <name evidence="2" type="ORF">H4W79_000511</name>
</gene>
<evidence type="ECO:0000313" key="2">
    <source>
        <dbReference type="EMBL" id="MBE1456297.1"/>
    </source>
</evidence>
<evidence type="ECO:0000256" key="1">
    <source>
        <dbReference type="SAM" id="MobiDB-lite"/>
    </source>
</evidence>
<feature type="compositionally biased region" description="Basic and acidic residues" evidence="1">
    <location>
        <begin position="12"/>
        <end position="30"/>
    </location>
</feature>
<accession>A0ABR9HB96</accession>
<sequence length="85" mass="9278">MTDGKATGGEGPVRRPGRETAREPEQEPARTARARQRGGSPSAISGALKKDPQPGPQHWGGPRPRRAEPDVFFPRKFPRLSPNDI</sequence>
<dbReference type="RefSeq" id="WP_191268761.1">
    <property type="nucleotide sequence ID" value="NZ_BMXJ01000002.1"/>
</dbReference>